<dbReference type="GO" id="GO:0005506">
    <property type="term" value="F:iron ion binding"/>
    <property type="evidence" value="ECO:0007669"/>
    <property type="project" value="InterPro"/>
</dbReference>
<dbReference type="GO" id="GO:0020037">
    <property type="term" value="F:heme binding"/>
    <property type="evidence" value="ECO:0007669"/>
    <property type="project" value="InterPro"/>
</dbReference>
<feature type="transmembrane region" description="Helical" evidence="15">
    <location>
        <begin position="20"/>
        <end position="36"/>
    </location>
</feature>
<evidence type="ECO:0000313" key="16">
    <source>
        <dbReference type="EMBL" id="WIM41682.1"/>
    </source>
</evidence>
<accession>A0AAT9UU76</accession>
<evidence type="ECO:0000256" key="13">
    <source>
        <dbReference type="PIRSR" id="PIRSR602401-1"/>
    </source>
</evidence>
<evidence type="ECO:0000256" key="6">
    <source>
        <dbReference type="ARBA" id="ARBA00022723"/>
    </source>
</evidence>
<dbReference type="PROSITE" id="PS00086">
    <property type="entry name" value="CYTOCHROME_P450"/>
    <property type="match status" value="1"/>
</dbReference>
<sequence>MTTSTTNILMHLCWTPGRNLTSIFILLIGITLYFIFKRRRKMRRTVAMLKSFDQLPTIPILGSIHLFVGSLRERLEKMINVTNTYDSAFVLWLLNTPVVCIGKHEDIRTVFEKCHHVEYLNVFHKVFGDSLSMLQDEKWRKSRQTTTYAFSPNKFHQYFATLNEYSAILANDLEPLCDTEQVFNMKSYISKSNLSSITMNMSGYKMSSSKHECTELDNAISETLRMESSRYTMPILFPHIMYETYLSLFRKNRLYGVMQNFAEKIVQEKLANSTKGHLHNKPDQDTITARPKLLIDLLFKRHNADAEFTKKHVLDEVKGVIIAGFMSTSETISFVLLMLAMHHEAQEEVYKEIRAICGDETFQMEDLKELVYMEQCINETLRKFPPAVVDFRRHDEDIMLKNGKVIPAGCLIIFSLYKSHHNKEFFPNADNWDPRHFDRERITQWRQSFFPFGSGPRLCVGSKYAMMSIKIQLVHLLRRYRLTTEMKMRDIHIVFGMVTQNDSGYRLKLHSRVKNERSDMSA</sequence>
<evidence type="ECO:0000256" key="3">
    <source>
        <dbReference type="ARBA" id="ARBA00004406"/>
    </source>
</evidence>
<dbReference type="InterPro" id="IPR001128">
    <property type="entry name" value="Cyt_P450"/>
</dbReference>
<name>A0AAT9UU76_MACHI</name>
<keyword evidence="8" id="KW-0492">Microsome</keyword>
<keyword evidence="11 14" id="KW-0503">Monooxygenase</keyword>
<keyword evidence="15" id="KW-0812">Transmembrane</keyword>
<evidence type="ECO:0000256" key="10">
    <source>
        <dbReference type="ARBA" id="ARBA00023004"/>
    </source>
</evidence>
<proteinExistence type="evidence at transcript level"/>
<evidence type="ECO:0000256" key="8">
    <source>
        <dbReference type="ARBA" id="ARBA00022848"/>
    </source>
</evidence>
<comment type="subcellular location">
    <subcellularLocation>
        <location evidence="3">Endoplasmic reticulum membrane</location>
        <topology evidence="3">Peripheral membrane protein</topology>
    </subcellularLocation>
    <subcellularLocation>
        <location evidence="2">Microsome membrane</location>
        <topology evidence="2">Peripheral membrane protein</topology>
    </subcellularLocation>
</comment>
<dbReference type="GO" id="GO:0005789">
    <property type="term" value="C:endoplasmic reticulum membrane"/>
    <property type="evidence" value="ECO:0007669"/>
    <property type="project" value="UniProtKB-SubCell"/>
</dbReference>
<dbReference type="Gene3D" id="1.10.630.10">
    <property type="entry name" value="Cytochrome P450"/>
    <property type="match status" value="1"/>
</dbReference>
<dbReference type="AlphaFoldDB" id="A0AAT9UU76"/>
<keyword evidence="5 13" id="KW-0349">Heme</keyword>
<feature type="binding site" description="axial binding residue" evidence="13">
    <location>
        <position position="459"/>
    </location>
    <ligand>
        <name>heme</name>
        <dbReference type="ChEBI" id="CHEBI:30413"/>
    </ligand>
    <ligandPart>
        <name>Fe</name>
        <dbReference type="ChEBI" id="CHEBI:18248"/>
    </ligandPart>
</feature>
<dbReference type="EMBL" id="OR117242">
    <property type="protein sequence ID" value="WIM41682.1"/>
    <property type="molecule type" value="mRNA"/>
</dbReference>
<dbReference type="InterPro" id="IPR002401">
    <property type="entry name" value="Cyt_P450_E_grp-I"/>
</dbReference>
<keyword evidence="9 14" id="KW-0560">Oxidoreductase</keyword>
<keyword evidence="6 13" id="KW-0479">Metal-binding</keyword>
<reference evidence="16" key="1">
    <citation type="submission" date="2023-06" db="EMBL/GenBank/DDBJ databases">
        <title>Identification of Cytochrome P450s in Maconellicoccus hirsutus.</title>
        <authorList>
            <person name="Selvamani S.B."/>
            <person name="Negi N."/>
            <person name="Nagarjuna Reddy K.V."/>
            <person name="Ramasamy G.G."/>
        </authorList>
    </citation>
    <scope>NUCLEOTIDE SEQUENCE</scope>
</reference>
<dbReference type="Pfam" id="PF00067">
    <property type="entry name" value="p450"/>
    <property type="match status" value="1"/>
</dbReference>
<keyword evidence="15" id="KW-1133">Transmembrane helix</keyword>
<evidence type="ECO:0000256" key="12">
    <source>
        <dbReference type="ARBA" id="ARBA00023136"/>
    </source>
</evidence>
<comment type="similarity">
    <text evidence="4 14">Belongs to the cytochrome P450 family.</text>
</comment>
<evidence type="ECO:0000256" key="9">
    <source>
        <dbReference type="ARBA" id="ARBA00023002"/>
    </source>
</evidence>
<dbReference type="InterPro" id="IPR036396">
    <property type="entry name" value="Cyt_P450_sf"/>
</dbReference>
<dbReference type="PRINTS" id="PR00385">
    <property type="entry name" value="P450"/>
</dbReference>
<evidence type="ECO:0000256" key="15">
    <source>
        <dbReference type="SAM" id="Phobius"/>
    </source>
</evidence>
<evidence type="ECO:0000256" key="4">
    <source>
        <dbReference type="ARBA" id="ARBA00010617"/>
    </source>
</evidence>
<keyword evidence="7" id="KW-0256">Endoplasmic reticulum</keyword>
<dbReference type="PRINTS" id="PR00463">
    <property type="entry name" value="EP450I"/>
</dbReference>
<dbReference type="InterPro" id="IPR017972">
    <property type="entry name" value="Cyt_P450_CS"/>
</dbReference>
<evidence type="ECO:0000256" key="14">
    <source>
        <dbReference type="RuleBase" id="RU000461"/>
    </source>
</evidence>
<comment type="cofactor">
    <cofactor evidence="1 13">
        <name>heme</name>
        <dbReference type="ChEBI" id="CHEBI:30413"/>
    </cofactor>
</comment>
<dbReference type="SUPFAM" id="SSF48264">
    <property type="entry name" value="Cytochrome P450"/>
    <property type="match status" value="1"/>
</dbReference>
<evidence type="ECO:0000256" key="5">
    <source>
        <dbReference type="ARBA" id="ARBA00022617"/>
    </source>
</evidence>
<protein>
    <submittedName>
        <fullName evidence="16">Cytochrome P450 3638F3</fullName>
    </submittedName>
</protein>
<organism evidence="16">
    <name type="scientific">Maconellicoccus hirsutus</name>
    <name type="common">Pink hibiscus mealybug</name>
    <dbReference type="NCBI Taxonomy" id="177089"/>
    <lineage>
        <taxon>Eukaryota</taxon>
        <taxon>Metazoa</taxon>
        <taxon>Ecdysozoa</taxon>
        <taxon>Arthropoda</taxon>
        <taxon>Hexapoda</taxon>
        <taxon>Insecta</taxon>
        <taxon>Pterygota</taxon>
        <taxon>Neoptera</taxon>
        <taxon>Paraneoptera</taxon>
        <taxon>Hemiptera</taxon>
        <taxon>Sternorrhyncha</taxon>
        <taxon>Coccoidea</taxon>
        <taxon>Pseudococcidae</taxon>
        <taxon>Maconellicoccus</taxon>
    </lineage>
</organism>
<dbReference type="PANTHER" id="PTHR24291">
    <property type="entry name" value="CYTOCHROME P450 FAMILY 4"/>
    <property type="match status" value="1"/>
</dbReference>
<dbReference type="GO" id="GO:0016705">
    <property type="term" value="F:oxidoreductase activity, acting on paired donors, with incorporation or reduction of molecular oxygen"/>
    <property type="evidence" value="ECO:0007669"/>
    <property type="project" value="InterPro"/>
</dbReference>
<keyword evidence="10 13" id="KW-0408">Iron</keyword>
<dbReference type="PANTHER" id="PTHR24291:SF189">
    <property type="entry name" value="CYTOCHROME P450 4C3-RELATED"/>
    <property type="match status" value="1"/>
</dbReference>
<feature type="transmembrane region" description="Helical" evidence="15">
    <location>
        <begin position="320"/>
        <end position="341"/>
    </location>
</feature>
<evidence type="ECO:0000256" key="2">
    <source>
        <dbReference type="ARBA" id="ARBA00004174"/>
    </source>
</evidence>
<dbReference type="InterPro" id="IPR050196">
    <property type="entry name" value="Cytochrome_P450_Monoox"/>
</dbReference>
<keyword evidence="12 15" id="KW-0472">Membrane</keyword>
<evidence type="ECO:0000256" key="1">
    <source>
        <dbReference type="ARBA" id="ARBA00001971"/>
    </source>
</evidence>
<evidence type="ECO:0000256" key="7">
    <source>
        <dbReference type="ARBA" id="ARBA00022824"/>
    </source>
</evidence>
<evidence type="ECO:0000256" key="11">
    <source>
        <dbReference type="ARBA" id="ARBA00023033"/>
    </source>
</evidence>
<dbReference type="GO" id="GO:0004497">
    <property type="term" value="F:monooxygenase activity"/>
    <property type="evidence" value="ECO:0007669"/>
    <property type="project" value="UniProtKB-KW"/>
</dbReference>